<accession>A0A939DYR6</accession>
<dbReference type="Proteomes" id="UP000664332">
    <property type="component" value="Unassembled WGS sequence"/>
</dbReference>
<keyword evidence="2" id="KW-0732">Signal</keyword>
<dbReference type="PANTHER" id="PTHR42678:SF34">
    <property type="entry name" value="OS04G0183300 PROTEIN"/>
    <property type="match status" value="1"/>
</dbReference>
<dbReference type="InterPro" id="IPR023631">
    <property type="entry name" value="Amidase_dom"/>
</dbReference>
<name>A0A939DYR6_9CORY</name>
<feature type="compositionally biased region" description="Low complexity" evidence="1">
    <location>
        <begin position="337"/>
        <end position="356"/>
    </location>
</feature>
<dbReference type="SUPFAM" id="SSF75304">
    <property type="entry name" value="Amidase signature (AS) enzymes"/>
    <property type="match status" value="1"/>
</dbReference>
<feature type="chain" id="PRO_5036852002" description="Amidase domain-containing protein" evidence="2">
    <location>
        <begin position="27"/>
        <end position="576"/>
    </location>
</feature>
<feature type="region of interest" description="Disordered" evidence="1">
    <location>
        <begin position="324"/>
        <end position="374"/>
    </location>
</feature>
<dbReference type="InterPro" id="IPR036928">
    <property type="entry name" value="AS_sf"/>
</dbReference>
<dbReference type="EMBL" id="JAFLEQ010000003">
    <property type="protein sequence ID" value="MBN9643316.1"/>
    <property type="molecule type" value="Genomic_DNA"/>
</dbReference>
<dbReference type="PANTHER" id="PTHR42678">
    <property type="entry name" value="AMIDASE"/>
    <property type="match status" value="1"/>
</dbReference>
<feature type="domain" description="Amidase" evidence="3">
    <location>
        <begin position="140"/>
        <end position="277"/>
    </location>
</feature>
<protein>
    <recommendedName>
        <fullName evidence="3">Amidase domain-containing protein</fullName>
    </recommendedName>
</protein>
<dbReference type="Gene3D" id="3.90.1300.10">
    <property type="entry name" value="Amidase signature (AS) domain"/>
    <property type="match status" value="1"/>
</dbReference>
<evidence type="ECO:0000256" key="2">
    <source>
        <dbReference type="SAM" id="SignalP"/>
    </source>
</evidence>
<dbReference type="AlphaFoldDB" id="A0A939DYR6"/>
<evidence type="ECO:0000313" key="5">
    <source>
        <dbReference type="Proteomes" id="UP000664332"/>
    </source>
</evidence>
<evidence type="ECO:0000256" key="1">
    <source>
        <dbReference type="SAM" id="MobiDB-lite"/>
    </source>
</evidence>
<organism evidence="4 5">
    <name type="scientific">Corynebacterium mendelii</name>
    <dbReference type="NCBI Taxonomy" id="2765362"/>
    <lineage>
        <taxon>Bacteria</taxon>
        <taxon>Bacillati</taxon>
        <taxon>Actinomycetota</taxon>
        <taxon>Actinomycetes</taxon>
        <taxon>Mycobacteriales</taxon>
        <taxon>Corynebacteriaceae</taxon>
        <taxon>Corynebacterium</taxon>
    </lineage>
</organism>
<dbReference type="RefSeq" id="WP_207117884.1">
    <property type="nucleotide sequence ID" value="NZ_JAFLEQ010000003.1"/>
</dbReference>
<feature type="signal peptide" evidence="2">
    <location>
        <begin position="1"/>
        <end position="26"/>
    </location>
</feature>
<evidence type="ECO:0000313" key="4">
    <source>
        <dbReference type="EMBL" id="MBN9643316.1"/>
    </source>
</evidence>
<comment type="caution">
    <text evidence="4">The sequence shown here is derived from an EMBL/GenBank/DDBJ whole genome shotgun (WGS) entry which is preliminary data.</text>
</comment>
<dbReference type="Pfam" id="PF01425">
    <property type="entry name" value="Amidase"/>
    <property type="match status" value="1"/>
</dbReference>
<sequence>MKQTARIIVSLTGIAAMVAAGSWAWAQTDDNPLGRRDGDGFTLSATVNQTPGQKPVALSLPANLSRAYTAEQLFAVGGVMWGKGAADRVQARRDAGIPLAQTLAHYVEQIRGGNNYLRAVQQIHPGLAKAAVGGGAAGSAAATTPARGRVLPMDEMVVLFDRSIPVAGMSTSLGSGALKELSATRDSQVAARLTAAGAVILGHTNGDELHGLVGSHLPAGYSWLGGQVVDARDALWRSPGHGATGAAVAMAAGWADLAVVYGTPQQITEPAAIAGLYAAVLPRRCGIQGAVPAVGPQGHLGIIGRTPEDVALGQLVLCRSGIDTTNHAGDGGREDTTAAGTADSASTDSTTDTGTTVGARNSQPAGVKVTARRPRSAARTLTLVSAEDDPHIINAGKAHNLLFIPPTAQMNDLRRALADLPLDAATRVLGAQELDGWLAAQKKGPAGLTELAAFYADHPQQAPYGHDLIDAVADGREMSVDQAHAVVAEAEKLNRQLADLVRGAGAEGMMERGLGPFPLADADATRITVPFGEVNPNLAGDAYGDLSFVVTAFGRDSDEVAFTATRRLADGRADRF</sequence>
<reference evidence="4" key="1">
    <citation type="submission" date="2021-03" db="EMBL/GenBank/DDBJ databases">
        <authorList>
            <person name="Sun Q."/>
        </authorList>
    </citation>
    <scope>NUCLEOTIDE SEQUENCE</scope>
    <source>
        <strain evidence="4">CCM 8862</strain>
    </source>
</reference>
<evidence type="ECO:0000259" key="3">
    <source>
        <dbReference type="Pfam" id="PF01425"/>
    </source>
</evidence>
<proteinExistence type="predicted"/>
<keyword evidence="5" id="KW-1185">Reference proteome</keyword>
<gene>
    <name evidence="4" type="ORF">JZY06_01520</name>
</gene>